<dbReference type="OrthoDB" id="73875at2759"/>
<evidence type="ECO:0000259" key="10">
    <source>
        <dbReference type="PROSITE" id="PS51910"/>
    </source>
</evidence>
<proteinExistence type="inferred from homology"/>
<name>A0A9P6EFL3_9AGAR</name>
<feature type="chain" id="PRO_5040488281" evidence="9">
    <location>
        <begin position="18"/>
        <end position="458"/>
    </location>
</feature>
<dbReference type="GO" id="GO:0008061">
    <property type="term" value="F:chitin binding"/>
    <property type="evidence" value="ECO:0007669"/>
    <property type="project" value="InterPro"/>
</dbReference>
<keyword evidence="6" id="KW-0624">Polysaccharide degradation</keyword>
<dbReference type="Gene3D" id="3.10.50.10">
    <property type="match status" value="1"/>
</dbReference>
<keyword evidence="4" id="KW-0119">Carbohydrate metabolism</keyword>
<dbReference type="PROSITE" id="PS01095">
    <property type="entry name" value="GH18_1"/>
    <property type="match status" value="1"/>
</dbReference>
<dbReference type="SUPFAM" id="SSF51445">
    <property type="entry name" value="(Trans)glycosidases"/>
    <property type="match status" value="1"/>
</dbReference>
<protein>
    <submittedName>
        <fullName evidence="11">Chitinase</fullName>
    </submittedName>
</protein>
<evidence type="ECO:0000313" key="12">
    <source>
        <dbReference type="Proteomes" id="UP000807306"/>
    </source>
</evidence>
<evidence type="ECO:0000313" key="11">
    <source>
        <dbReference type="EMBL" id="KAF9528012.1"/>
    </source>
</evidence>
<dbReference type="GO" id="GO:0006032">
    <property type="term" value="P:chitin catabolic process"/>
    <property type="evidence" value="ECO:0007669"/>
    <property type="project" value="UniProtKB-KW"/>
</dbReference>
<evidence type="ECO:0000256" key="5">
    <source>
        <dbReference type="ARBA" id="ARBA00023295"/>
    </source>
</evidence>
<dbReference type="Proteomes" id="UP000807306">
    <property type="component" value="Unassembled WGS sequence"/>
</dbReference>
<evidence type="ECO:0000256" key="9">
    <source>
        <dbReference type="SAM" id="SignalP"/>
    </source>
</evidence>
<evidence type="ECO:0000256" key="3">
    <source>
        <dbReference type="ARBA" id="ARBA00023024"/>
    </source>
</evidence>
<evidence type="ECO:0000256" key="1">
    <source>
        <dbReference type="ARBA" id="ARBA00000822"/>
    </source>
</evidence>
<gene>
    <name evidence="11" type="ORF">CPB83DRAFT_814553</name>
</gene>
<dbReference type="InterPro" id="IPR001579">
    <property type="entry name" value="Glyco_hydro_18_chit_AS"/>
</dbReference>
<feature type="signal peptide" evidence="9">
    <location>
        <begin position="1"/>
        <end position="17"/>
    </location>
</feature>
<keyword evidence="3" id="KW-0146">Chitin degradation</keyword>
<dbReference type="Pfam" id="PF00704">
    <property type="entry name" value="Glyco_hydro_18"/>
    <property type="match status" value="1"/>
</dbReference>
<evidence type="ECO:0000256" key="2">
    <source>
        <dbReference type="ARBA" id="ARBA00022801"/>
    </source>
</evidence>
<dbReference type="InterPro" id="IPR011583">
    <property type="entry name" value="Chitinase_II/V-like_cat"/>
</dbReference>
<accession>A0A9P6EFL3</accession>
<dbReference type="PANTHER" id="PTHR11177">
    <property type="entry name" value="CHITINASE"/>
    <property type="match status" value="1"/>
</dbReference>
<dbReference type="InterPro" id="IPR050314">
    <property type="entry name" value="Glycosyl_Hydrlase_18"/>
</dbReference>
<dbReference type="GO" id="GO:0000272">
    <property type="term" value="P:polysaccharide catabolic process"/>
    <property type="evidence" value="ECO:0007669"/>
    <property type="project" value="UniProtKB-KW"/>
</dbReference>
<keyword evidence="5 7" id="KW-0326">Glycosidase</keyword>
<dbReference type="PANTHER" id="PTHR11177:SF392">
    <property type="entry name" value="HAP41P"/>
    <property type="match status" value="1"/>
</dbReference>
<dbReference type="EMBL" id="MU157856">
    <property type="protein sequence ID" value="KAF9528012.1"/>
    <property type="molecule type" value="Genomic_DNA"/>
</dbReference>
<sequence length="458" mass="49984">MFKTLLLLGALCNFAISQSTPDDASADGFWAPTKVAAAWYAGWHQSEFPLDKVSWSKYTHMTYAFAETTPSLAGLNETGLTGLPAFVNEAHKHGVKALASIGGWTGSPGFSFNLATPSNRTIFVKAVTNLAVKFKLDGLDFDWEFPNGLGIGCNSINPNDTANFLLFLQELRKDPIGKILFLTAAVGINPWVDANGNPLTDVGGFSKVLNYVAIMNYDVWGSWSDTVGPNAPLDDSCAPPSAQVGSAKSAIKAWKDAKFPASQIVLGIPSYGHSFRVRRQDAYLNGSTTQLALYPPFDKNDPPAGDKWDDAPGGVDICGVKQTQFGGNVDYWGMVDLGYLDSNGKPKDGRPYLFDNCSQTAYSYNPEQEIMISYDDPTSTFAKGKFIKDNGLRGFATWEAGGDYKDLLLNAARKGAGFDNYDFCPSPYFPPPHFGSYPFTTNRWMKKPFTNSQKKLVQ</sequence>
<evidence type="ECO:0000256" key="4">
    <source>
        <dbReference type="ARBA" id="ARBA00023277"/>
    </source>
</evidence>
<reference evidence="11" key="1">
    <citation type="submission" date="2020-11" db="EMBL/GenBank/DDBJ databases">
        <authorList>
            <consortium name="DOE Joint Genome Institute"/>
            <person name="Ahrendt S."/>
            <person name="Riley R."/>
            <person name="Andreopoulos W."/>
            <person name="Labutti K."/>
            <person name="Pangilinan J."/>
            <person name="Ruiz-Duenas F.J."/>
            <person name="Barrasa J.M."/>
            <person name="Sanchez-Garcia M."/>
            <person name="Camarero S."/>
            <person name="Miyauchi S."/>
            <person name="Serrano A."/>
            <person name="Linde D."/>
            <person name="Babiker R."/>
            <person name="Drula E."/>
            <person name="Ayuso-Fernandez I."/>
            <person name="Pacheco R."/>
            <person name="Padilla G."/>
            <person name="Ferreira P."/>
            <person name="Barriuso J."/>
            <person name="Kellner H."/>
            <person name="Castanera R."/>
            <person name="Alfaro M."/>
            <person name="Ramirez L."/>
            <person name="Pisabarro A.G."/>
            <person name="Kuo A."/>
            <person name="Tritt A."/>
            <person name="Lipzen A."/>
            <person name="He G."/>
            <person name="Yan M."/>
            <person name="Ng V."/>
            <person name="Cullen D."/>
            <person name="Martin F."/>
            <person name="Rosso M.-N."/>
            <person name="Henrissat B."/>
            <person name="Hibbett D."/>
            <person name="Martinez A.T."/>
            <person name="Grigoriev I.V."/>
        </authorList>
    </citation>
    <scope>NUCLEOTIDE SEQUENCE</scope>
    <source>
        <strain evidence="11">CBS 506.95</strain>
    </source>
</reference>
<evidence type="ECO:0000256" key="8">
    <source>
        <dbReference type="RuleBase" id="RU004453"/>
    </source>
</evidence>
<dbReference type="GO" id="GO:0008843">
    <property type="term" value="F:endochitinase activity"/>
    <property type="evidence" value="ECO:0007669"/>
    <property type="project" value="UniProtKB-EC"/>
</dbReference>
<dbReference type="PROSITE" id="PS51910">
    <property type="entry name" value="GH18_2"/>
    <property type="match status" value="1"/>
</dbReference>
<keyword evidence="2 7" id="KW-0378">Hydrolase</keyword>
<dbReference type="InterPro" id="IPR029070">
    <property type="entry name" value="Chitinase_insertion_sf"/>
</dbReference>
<comment type="caution">
    <text evidence="11">The sequence shown here is derived from an EMBL/GenBank/DDBJ whole genome shotgun (WGS) entry which is preliminary data.</text>
</comment>
<evidence type="ECO:0000256" key="7">
    <source>
        <dbReference type="RuleBase" id="RU000489"/>
    </source>
</evidence>
<organism evidence="11 12">
    <name type="scientific">Crepidotus variabilis</name>
    <dbReference type="NCBI Taxonomy" id="179855"/>
    <lineage>
        <taxon>Eukaryota</taxon>
        <taxon>Fungi</taxon>
        <taxon>Dikarya</taxon>
        <taxon>Basidiomycota</taxon>
        <taxon>Agaricomycotina</taxon>
        <taxon>Agaricomycetes</taxon>
        <taxon>Agaricomycetidae</taxon>
        <taxon>Agaricales</taxon>
        <taxon>Agaricineae</taxon>
        <taxon>Crepidotaceae</taxon>
        <taxon>Crepidotus</taxon>
    </lineage>
</organism>
<evidence type="ECO:0000256" key="6">
    <source>
        <dbReference type="ARBA" id="ARBA00023326"/>
    </source>
</evidence>
<dbReference type="Gene3D" id="3.20.20.80">
    <property type="entry name" value="Glycosidases"/>
    <property type="match status" value="1"/>
</dbReference>
<dbReference type="SUPFAM" id="SSF54556">
    <property type="entry name" value="Chitinase insertion domain"/>
    <property type="match status" value="1"/>
</dbReference>
<keyword evidence="9" id="KW-0732">Signal</keyword>
<keyword evidence="12" id="KW-1185">Reference proteome</keyword>
<dbReference type="AlphaFoldDB" id="A0A9P6EFL3"/>
<dbReference type="InterPro" id="IPR001223">
    <property type="entry name" value="Glyco_hydro18_cat"/>
</dbReference>
<dbReference type="SMART" id="SM00636">
    <property type="entry name" value="Glyco_18"/>
    <property type="match status" value="1"/>
</dbReference>
<comment type="catalytic activity">
    <reaction evidence="1">
        <text>Random endo-hydrolysis of N-acetyl-beta-D-glucosaminide (1-&gt;4)-beta-linkages in chitin and chitodextrins.</text>
        <dbReference type="EC" id="3.2.1.14"/>
    </reaction>
</comment>
<dbReference type="GO" id="GO:0005576">
    <property type="term" value="C:extracellular region"/>
    <property type="evidence" value="ECO:0007669"/>
    <property type="project" value="TreeGrafter"/>
</dbReference>
<dbReference type="InterPro" id="IPR017853">
    <property type="entry name" value="GH"/>
</dbReference>
<comment type="similarity">
    <text evidence="8">Belongs to the glycosyl hydrolase 18 family.</text>
</comment>
<feature type="domain" description="GH18" evidence="10">
    <location>
        <begin position="34"/>
        <end position="419"/>
    </location>
</feature>